<protein>
    <recommendedName>
        <fullName evidence="4">Zinc finger PHD-type domain-containing protein</fullName>
    </recommendedName>
</protein>
<dbReference type="SUPFAM" id="SSF57903">
    <property type="entry name" value="FYVE/PHD zinc finger"/>
    <property type="match status" value="1"/>
</dbReference>
<dbReference type="InterPro" id="IPR013083">
    <property type="entry name" value="Znf_RING/FYVE/PHD"/>
</dbReference>
<dbReference type="Proteomes" id="UP001642483">
    <property type="component" value="Unassembled WGS sequence"/>
</dbReference>
<evidence type="ECO:0000259" key="4">
    <source>
        <dbReference type="SMART" id="SM00249"/>
    </source>
</evidence>
<evidence type="ECO:0000313" key="5">
    <source>
        <dbReference type="EMBL" id="CAK8676812.1"/>
    </source>
</evidence>
<proteinExistence type="predicted"/>
<dbReference type="Gene3D" id="3.30.40.10">
    <property type="entry name" value="Zinc/RING finger domain, C3HC4 (zinc finger)"/>
    <property type="match status" value="1"/>
</dbReference>
<reference evidence="5 6" key="1">
    <citation type="submission" date="2024-02" db="EMBL/GenBank/DDBJ databases">
        <authorList>
            <person name="Daric V."/>
            <person name="Darras S."/>
        </authorList>
    </citation>
    <scope>NUCLEOTIDE SEQUENCE [LARGE SCALE GENOMIC DNA]</scope>
</reference>
<sequence length="81" mass="9439">MDDVAIRSEFSMWLSEISKKTINANFSKYEENLDEFCVHCSKTTSRSTAWYACDQCCRWIHESCSAEPAENEQFLCKHCTI</sequence>
<keyword evidence="1" id="KW-0479">Metal-binding</keyword>
<evidence type="ECO:0000256" key="2">
    <source>
        <dbReference type="ARBA" id="ARBA00022771"/>
    </source>
</evidence>
<evidence type="ECO:0000313" key="6">
    <source>
        <dbReference type="Proteomes" id="UP001642483"/>
    </source>
</evidence>
<accession>A0ABP0FAT6</accession>
<dbReference type="EMBL" id="CAWYQH010000035">
    <property type="protein sequence ID" value="CAK8676812.1"/>
    <property type="molecule type" value="Genomic_DNA"/>
</dbReference>
<feature type="domain" description="Zinc finger PHD-type" evidence="4">
    <location>
        <begin position="36"/>
        <end position="80"/>
    </location>
</feature>
<organism evidence="5 6">
    <name type="scientific">Clavelina lepadiformis</name>
    <name type="common">Light-bulb sea squirt</name>
    <name type="synonym">Ascidia lepadiformis</name>
    <dbReference type="NCBI Taxonomy" id="159417"/>
    <lineage>
        <taxon>Eukaryota</taxon>
        <taxon>Metazoa</taxon>
        <taxon>Chordata</taxon>
        <taxon>Tunicata</taxon>
        <taxon>Ascidiacea</taxon>
        <taxon>Aplousobranchia</taxon>
        <taxon>Clavelinidae</taxon>
        <taxon>Clavelina</taxon>
    </lineage>
</organism>
<keyword evidence="2" id="KW-0863">Zinc-finger</keyword>
<keyword evidence="3" id="KW-0862">Zinc</keyword>
<gene>
    <name evidence="5" type="ORF">CVLEPA_LOCUS6247</name>
</gene>
<evidence type="ECO:0000256" key="3">
    <source>
        <dbReference type="ARBA" id="ARBA00022833"/>
    </source>
</evidence>
<dbReference type="InterPro" id="IPR011011">
    <property type="entry name" value="Znf_FYVE_PHD"/>
</dbReference>
<dbReference type="SMART" id="SM00249">
    <property type="entry name" value="PHD"/>
    <property type="match status" value="1"/>
</dbReference>
<evidence type="ECO:0000256" key="1">
    <source>
        <dbReference type="ARBA" id="ARBA00022723"/>
    </source>
</evidence>
<comment type="caution">
    <text evidence="5">The sequence shown here is derived from an EMBL/GenBank/DDBJ whole genome shotgun (WGS) entry which is preliminary data.</text>
</comment>
<dbReference type="InterPro" id="IPR001965">
    <property type="entry name" value="Znf_PHD"/>
</dbReference>
<keyword evidence="6" id="KW-1185">Reference proteome</keyword>
<name>A0ABP0FAT6_CLALP</name>